<dbReference type="Proteomes" id="UP000253437">
    <property type="component" value="Unassembled WGS sequence"/>
</dbReference>
<evidence type="ECO:0000256" key="1">
    <source>
        <dbReference type="SAM" id="Phobius"/>
    </source>
</evidence>
<organism evidence="2 3">
    <name type="scientific">Vibrio harveyi</name>
    <name type="common">Beneckea harveyi</name>
    <dbReference type="NCBI Taxonomy" id="669"/>
    <lineage>
        <taxon>Bacteria</taxon>
        <taxon>Pseudomonadati</taxon>
        <taxon>Pseudomonadota</taxon>
        <taxon>Gammaproteobacteria</taxon>
        <taxon>Vibrionales</taxon>
        <taxon>Vibrionaceae</taxon>
        <taxon>Vibrio</taxon>
    </lineage>
</organism>
<feature type="transmembrane region" description="Helical" evidence="1">
    <location>
        <begin position="39"/>
        <end position="58"/>
    </location>
</feature>
<evidence type="ECO:0000313" key="2">
    <source>
        <dbReference type="EMBL" id="RIW13448.1"/>
    </source>
</evidence>
<accession>A0A8B3DGH7</accession>
<reference evidence="2 3" key="1">
    <citation type="submission" date="2018-08" db="EMBL/GenBank/DDBJ databases">
        <title>Vibrio harveyi strains pathogenic to white snook Centropomus viridis Lockington (1877) and potential probiotic bacteria.</title>
        <authorList>
            <person name="Soto-Rodriguez S."/>
            <person name="Gomez-Gil B."/>
            <person name="Lozano-Olvera R."/>
        </authorList>
    </citation>
    <scope>NUCLEOTIDE SEQUENCE [LARGE SCALE GENOMIC DNA]</scope>
    <source>
        <strain evidence="2 3">CAIM 1508</strain>
    </source>
</reference>
<dbReference type="EMBL" id="QOUW02000030">
    <property type="protein sequence ID" value="RIW13448.1"/>
    <property type="molecule type" value="Genomic_DNA"/>
</dbReference>
<protein>
    <submittedName>
        <fullName evidence="2">Uncharacterized protein</fullName>
    </submittedName>
</protein>
<proteinExistence type="predicted"/>
<sequence length="149" mass="17149">MKKISGSFICTKIVTPILAFGFTSLLLILPLLGMKEPQMPHPILLLPVGLIIVLYAYFKLYVWSTYDDVYDEGSFLVFKKKRKIRNVYIDDILTITHSIKGHYPEKISIVVRNNDSSHDTLSFLTPFRLSRITTNPILVDLRNRANNKH</sequence>
<name>A0A8B3DGH7_VIBHA</name>
<dbReference type="AlphaFoldDB" id="A0A8B3DGH7"/>
<keyword evidence="1" id="KW-1133">Transmembrane helix</keyword>
<gene>
    <name evidence="2" type="ORF">DS957_010800</name>
</gene>
<keyword evidence="1" id="KW-0812">Transmembrane</keyword>
<keyword evidence="1" id="KW-0472">Membrane</keyword>
<comment type="caution">
    <text evidence="2">The sequence shown here is derived from an EMBL/GenBank/DDBJ whole genome shotgun (WGS) entry which is preliminary data.</text>
</comment>
<dbReference type="RefSeq" id="WP_114092156.1">
    <property type="nucleotide sequence ID" value="NZ_OV766764.1"/>
</dbReference>
<feature type="transmembrane region" description="Helical" evidence="1">
    <location>
        <begin position="12"/>
        <end position="33"/>
    </location>
</feature>
<evidence type="ECO:0000313" key="3">
    <source>
        <dbReference type="Proteomes" id="UP000253437"/>
    </source>
</evidence>